<feature type="domain" description="HTH cro/C1-type" evidence="5">
    <location>
        <begin position="1"/>
        <end position="31"/>
    </location>
</feature>
<dbReference type="GO" id="GO:0003677">
    <property type="term" value="F:DNA binding"/>
    <property type="evidence" value="ECO:0007669"/>
    <property type="project" value="UniProtKB-KW"/>
</dbReference>
<name>A0A4U9IP29_9ENTR</name>
<dbReference type="Proteomes" id="UP000310719">
    <property type="component" value="Chromosome"/>
</dbReference>
<dbReference type="SUPFAM" id="SSF47413">
    <property type="entry name" value="lambda repressor-like DNA-binding domains"/>
    <property type="match status" value="1"/>
</dbReference>
<protein>
    <submittedName>
        <fullName evidence="6">Cupin domain</fullName>
    </submittedName>
</protein>
<dbReference type="GO" id="GO:0005829">
    <property type="term" value="C:cytosol"/>
    <property type="evidence" value="ECO:0007669"/>
    <property type="project" value="TreeGrafter"/>
</dbReference>
<keyword evidence="2" id="KW-0238">DNA-binding</keyword>
<reference evidence="6 7" key="1">
    <citation type="submission" date="2019-05" db="EMBL/GenBank/DDBJ databases">
        <authorList>
            <consortium name="Pathogen Informatics"/>
        </authorList>
    </citation>
    <scope>NUCLEOTIDE SEQUENCE [LARGE SCALE GENOMIC DNA]</scope>
    <source>
        <strain evidence="6 7">NCTC13032</strain>
    </source>
</reference>
<keyword evidence="1" id="KW-0805">Transcription regulation</keyword>
<dbReference type="InterPro" id="IPR001387">
    <property type="entry name" value="Cro/C1-type_HTH"/>
</dbReference>
<evidence type="ECO:0000259" key="5">
    <source>
        <dbReference type="PROSITE" id="PS50943"/>
    </source>
</evidence>
<proteinExistence type="predicted"/>
<dbReference type="InterPro" id="IPR011051">
    <property type="entry name" value="RmlC_Cupin_sf"/>
</dbReference>
<evidence type="ECO:0000256" key="4">
    <source>
        <dbReference type="SAM" id="MobiDB-lite"/>
    </source>
</evidence>
<evidence type="ECO:0000256" key="1">
    <source>
        <dbReference type="ARBA" id="ARBA00023015"/>
    </source>
</evidence>
<dbReference type="Gene3D" id="2.60.120.10">
    <property type="entry name" value="Jelly Rolls"/>
    <property type="match status" value="1"/>
</dbReference>
<dbReference type="SUPFAM" id="SSF51182">
    <property type="entry name" value="RmlC-like cupins"/>
    <property type="match status" value="1"/>
</dbReference>
<dbReference type="PROSITE" id="PS50943">
    <property type="entry name" value="HTH_CROC1"/>
    <property type="match status" value="1"/>
</dbReference>
<feature type="region of interest" description="Disordered" evidence="4">
    <location>
        <begin position="187"/>
        <end position="206"/>
    </location>
</feature>
<dbReference type="EMBL" id="LR590464">
    <property type="protein sequence ID" value="VTP79932.1"/>
    <property type="molecule type" value="Genomic_DNA"/>
</dbReference>
<dbReference type="PANTHER" id="PTHR46797:SF23">
    <property type="entry name" value="HTH-TYPE TRANSCRIPTIONAL REGULATOR SUTR"/>
    <property type="match status" value="1"/>
</dbReference>
<dbReference type="AlphaFoldDB" id="A0A4U9IP29"/>
<sequence>MLVEIEKGAANPSIAILCKLAAALGVSVADIVNVASEPQVHIIEEAAIPVLWQGEKGGSARLLAGTAGPDMIELWRWEMQPGESFSSPGHPAGTFELLHVEAGVLTLKIEESVTQVVAGASAVAKTDAAHSYANQGGKRGAIHHDRGGVSPVKKCPVALRLPGRQSHWEQKAGQAQRRPASLMLLPHSPARRPAPDGPLSAPAHTAQWSASAAVQCEWSSSC</sequence>
<keyword evidence="3" id="KW-0804">Transcription</keyword>
<evidence type="ECO:0000256" key="2">
    <source>
        <dbReference type="ARBA" id="ARBA00023125"/>
    </source>
</evidence>
<dbReference type="Gene3D" id="1.10.260.40">
    <property type="entry name" value="lambda repressor-like DNA-binding domains"/>
    <property type="match status" value="1"/>
</dbReference>
<evidence type="ECO:0000313" key="6">
    <source>
        <dbReference type="EMBL" id="VTP79932.1"/>
    </source>
</evidence>
<organism evidence="6 7">
    <name type="scientific">Leclercia adecarboxylata</name>
    <dbReference type="NCBI Taxonomy" id="83655"/>
    <lineage>
        <taxon>Bacteria</taxon>
        <taxon>Pseudomonadati</taxon>
        <taxon>Pseudomonadota</taxon>
        <taxon>Gammaproteobacteria</taxon>
        <taxon>Enterobacterales</taxon>
        <taxon>Enterobacteriaceae</taxon>
        <taxon>Leclercia</taxon>
    </lineage>
</organism>
<dbReference type="GO" id="GO:0003700">
    <property type="term" value="F:DNA-binding transcription factor activity"/>
    <property type="evidence" value="ECO:0007669"/>
    <property type="project" value="TreeGrafter"/>
</dbReference>
<dbReference type="InterPro" id="IPR014710">
    <property type="entry name" value="RmlC-like_jellyroll"/>
</dbReference>
<accession>A0A4U9IP29</accession>
<gene>
    <name evidence="6" type="ORF">NCTC13032_06434</name>
</gene>
<dbReference type="InterPro" id="IPR010982">
    <property type="entry name" value="Lambda_DNA-bd_dom_sf"/>
</dbReference>
<dbReference type="PANTHER" id="PTHR46797">
    <property type="entry name" value="HTH-TYPE TRANSCRIPTIONAL REGULATOR"/>
    <property type="match status" value="1"/>
</dbReference>
<evidence type="ECO:0000256" key="3">
    <source>
        <dbReference type="ARBA" id="ARBA00023163"/>
    </source>
</evidence>
<dbReference type="Pfam" id="PF07883">
    <property type="entry name" value="Cupin_2"/>
    <property type="match status" value="1"/>
</dbReference>
<evidence type="ECO:0000313" key="7">
    <source>
        <dbReference type="Proteomes" id="UP000310719"/>
    </source>
</evidence>
<dbReference type="InterPro" id="IPR050807">
    <property type="entry name" value="TransReg_Diox_bact_type"/>
</dbReference>
<dbReference type="CDD" id="cd00093">
    <property type="entry name" value="HTH_XRE"/>
    <property type="match status" value="1"/>
</dbReference>
<dbReference type="InterPro" id="IPR013096">
    <property type="entry name" value="Cupin_2"/>
</dbReference>